<dbReference type="Proteomes" id="UP000314294">
    <property type="component" value="Unassembled WGS sequence"/>
</dbReference>
<keyword evidence="2" id="KW-1185">Reference proteome</keyword>
<protein>
    <submittedName>
        <fullName evidence="1">Uncharacterized protein</fullName>
    </submittedName>
</protein>
<reference evidence="1 2" key="1">
    <citation type="submission" date="2019-03" db="EMBL/GenBank/DDBJ databases">
        <title>First draft genome of Liparis tanakae, snailfish: a comprehensive survey of snailfish specific genes.</title>
        <authorList>
            <person name="Kim W."/>
            <person name="Song I."/>
            <person name="Jeong J.-H."/>
            <person name="Kim D."/>
            <person name="Kim S."/>
            <person name="Ryu S."/>
            <person name="Song J.Y."/>
            <person name="Lee S.K."/>
        </authorList>
    </citation>
    <scope>NUCLEOTIDE SEQUENCE [LARGE SCALE GENOMIC DNA]</scope>
    <source>
        <tissue evidence="1">Muscle</tissue>
    </source>
</reference>
<dbReference type="AlphaFoldDB" id="A0A4Z2FDG4"/>
<accession>A0A4Z2FDG4</accession>
<gene>
    <name evidence="1" type="ORF">EYF80_050595</name>
</gene>
<name>A0A4Z2FDG4_9TELE</name>
<dbReference type="EMBL" id="SRLO01001297">
    <property type="protein sequence ID" value="TNN39237.1"/>
    <property type="molecule type" value="Genomic_DNA"/>
</dbReference>
<sequence length="61" mass="6579">MAAAVPETTPPWQAELHKLTLYWVQDSSHMLGAAATDSDEVTAQRRCNASGNFPHPAASSR</sequence>
<proteinExistence type="predicted"/>
<evidence type="ECO:0000313" key="2">
    <source>
        <dbReference type="Proteomes" id="UP000314294"/>
    </source>
</evidence>
<organism evidence="1 2">
    <name type="scientific">Liparis tanakae</name>
    <name type="common">Tanaka's snailfish</name>
    <dbReference type="NCBI Taxonomy" id="230148"/>
    <lineage>
        <taxon>Eukaryota</taxon>
        <taxon>Metazoa</taxon>
        <taxon>Chordata</taxon>
        <taxon>Craniata</taxon>
        <taxon>Vertebrata</taxon>
        <taxon>Euteleostomi</taxon>
        <taxon>Actinopterygii</taxon>
        <taxon>Neopterygii</taxon>
        <taxon>Teleostei</taxon>
        <taxon>Neoteleostei</taxon>
        <taxon>Acanthomorphata</taxon>
        <taxon>Eupercaria</taxon>
        <taxon>Perciformes</taxon>
        <taxon>Cottioidei</taxon>
        <taxon>Cottales</taxon>
        <taxon>Liparidae</taxon>
        <taxon>Liparis</taxon>
    </lineage>
</organism>
<evidence type="ECO:0000313" key="1">
    <source>
        <dbReference type="EMBL" id="TNN39237.1"/>
    </source>
</evidence>
<comment type="caution">
    <text evidence="1">The sequence shown here is derived from an EMBL/GenBank/DDBJ whole genome shotgun (WGS) entry which is preliminary data.</text>
</comment>